<organism evidence="3 4">
    <name type="scientific">Paraburkholderia pallida</name>
    <dbReference type="NCBI Taxonomy" id="2547399"/>
    <lineage>
        <taxon>Bacteria</taxon>
        <taxon>Pseudomonadati</taxon>
        <taxon>Pseudomonadota</taxon>
        <taxon>Betaproteobacteria</taxon>
        <taxon>Burkholderiales</taxon>
        <taxon>Burkholderiaceae</taxon>
        <taxon>Paraburkholderia</taxon>
    </lineage>
</organism>
<evidence type="ECO:0000256" key="1">
    <source>
        <dbReference type="ARBA" id="ARBA00004328"/>
    </source>
</evidence>
<gene>
    <name evidence="3" type="ORF">E1956_12220</name>
</gene>
<dbReference type="Proteomes" id="UP000295727">
    <property type="component" value="Chromosome 1"/>
</dbReference>
<dbReference type="RefSeq" id="WP_134749165.1">
    <property type="nucleotide sequence ID" value="NZ_CP038148.1"/>
</dbReference>
<dbReference type="EMBL" id="CP038148">
    <property type="protein sequence ID" value="QBQ97866.1"/>
    <property type="molecule type" value="Genomic_DNA"/>
</dbReference>
<dbReference type="Gene3D" id="3.30.2320.10">
    <property type="entry name" value="hypothetical protein PF0899 domain"/>
    <property type="match status" value="1"/>
</dbReference>
<dbReference type="InterPro" id="IPR024455">
    <property type="entry name" value="Phage_capsid"/>
</dbReference>
<dbReference type="InterPro" id="IPR054612">
    <property type="entry name" value="Phage_capsid-like_C"/>
</dbReference>
<evidence type="ECO:0000313" key="4">
    <source>
        <dbReference type="Proteomes" id="UP000295727"/>
    </source>
</evidence>
<evidence type="ECO:0000313" key="3">
    <source>
        <dbReference type="EMBL" id="QBQ97866.1"/>
    </source>
</evidence>
<proteinExistence type="predicted"/>
<protein>
    <submittedName>
        <fullName evidence="3">Phage major capsid protein</fullName>
    </submittedName>
</protein>
<dbReference type="SUPFAM" id="SSF56563">
    <property type="entry name" value="Major capsid protein gp5"/>
    <property type="match status" value="1"/>
</dbReference>
<reference evidence="3 4" key="1">
    <citation type="submission" date="2019-03" db="EMBL/GenBank/DDBJ databases">
        <title>Paraburkholderia sp. 7MH5, isolated from subtropical forest soil.</title>
        <authorList>
            <person name="Gao Z.-H."/>
            <person name="Qiu L.-H."/>
        </authorList>
    </citation>
    <scope>NUCLEOTIDE SEQUENCE [LARGE SCALE GENOMIC DNA]</scope>
    <source>
        <strain evidence="3 4">7MH5</strain>
    </source>
</reference>
<dbReference type="Pfam" id="PF05065">
    <property type="entry name" value="Phage_capsid"/>
    <property type="match status" value="1"/>
</dbReference>
<accession>A0A4P7CT13</accession>
<comment type="subcellular location">
    <subcellularLocation>
        <location evidence="1">Virion</location>
    </subcellularLocation>
</comment>
<feature type="domain" description="Phage capsid-like C-terminal" evidence="2">
    <location>
        <begin position="132"/>
        <end position="363"/>
    </location>
</feature>
<evidence type="ECO:0000259" key="2">
    <source>
        <dbReference type="Pfam" id="PF05065"/>
    </source>
</evidence>
<sequence length="389" mass="40645">MDLMEGIKAALAERDQRVDSALAKNADDMTKLMEKVSGFDVNLIDLGQKMASFDPSERAGRRRGNRSLGSVAAQELLDGYKSGNGPASVKAFFDVETKAVLSSIGDAAAGYPVPPDQQLVAPIVLPYFWTALASVPTTSNVIQVVRATFTNAADEVDEGALKPESTNEFEPENVPVSTIATWKQASLQVLDDVAALQGFIDTELRDGVNQSTDRAVLSGAGGANRIKGLMKAGTQQDGASDGNLLDTVLGVVASLQAKGATRVVVGLNPLDIIGMAIMKSVDGSYLLNPLSPLTGVLGAQFVPSAAIPRGQYCAVATPQGAYVALRQGMSVAVSREDRDNFVKNMVTILAEHRLALAIPRPDLVLYGTLVPAADGGAAAKAAAAHKATK</sequence>
<dbReference type="Gene3D" id="3.30.2400.10">
    <property type="entry name" value="Major capsid protein gp5"/>
    <property type="match status" value="1"/>
</dbReference>
<dbReference type="KEGG" id="ppai:E1956_12220"/>
<dbReference type="NCBIfam" id="TIGR01554">
    <property type="entry name" value="major_cap_HK97"/>
    <property type="match status" value="1"/>
</dbReference>
<keyword evidence="4" id="KW-1185">Reference proteome</keyword>
<name>A0A4P7CT13_9BURK</name>
<dbReference type="OrthoDB" id="637859at2"/>
<dbReference type="AlphaFoldDB" id="A0A4P7CT13"/>